<dbReference type="EMBL" id="CADCVS010000102">
    <property type="protein sequence ID" value="CAA9478157.1"/>
    <property type="molecule type" value="Genomic_DNA"/>
</dbReference>
<feature type="non-terminal residue" evidence="2">
    <location>
        <position position="319"/>
    </location>
</feature>
<accession>A0A6J4RSM5</accession>
<evidence type="ECO:0000256" key="1">
    <source>
        <dbReference type="SAM" id="MobiDB-lite"/>
    </source>
</evidence>
<proteinExistence type="predicted"/>
<feature type="compositionally biased region" description="Basic residues" evidence="1">
    <location>
        <begin position="302"/>
        <end position="313"/>
    </location>
</feature>
<reference evidence="2" key="1">
    <citation type="submission" date="2020-02" db="EMBL/GenBank/DDBJ databases">
        <authorList>
            <person name="Meier V. D."/>
        </authorList>
    </citation>
    <scope>NUCLEOTIDE SEQUENCE</scope>
    <source>
        <strain evidence="2">AVDCRST_MAG30</strain>
    </source>
</reference>
<evidence type="ECO:0000313" key="2">
    <source>
        <dbReference type="EMBL" id="CAA9478157.1"/>
    </source>
</evidence>
<feature type="compositionally biased region" description="Low complexity" evidence="1">
    <location>
        <begin position="137"/>
        <end position="152"/>
    </location>
</feature>
<protein>
    <submittedName>
        <fullName evidence="2">Uncharacterized protein</fullName>
    </submittedName>
</protein>
<name>A0A6J4RSM5_9ACTN</name>
<feature type="compositionally biased region" description="Basic and acidic residues" evidence="1">
    <location>
        <begin position="155"/>
        <end position="166"/>
    </location>
</feature>
<feature type="compositionally biased region" description="Basic and acidic residues" evidence="1">
    <location>
        <begin position="176"/>
        <end position="192"/>
    </location>
</feature>
<dbReference type="AlphaFoldDB" id="A0A6J4RSM5"/>
<feature type="non-terminal residue" evidence="2">
    <location>
        <position position="1"/>
    </location>
</feature>
<feature type="compositionally biased region" description="Basic and acidic residues" evidence="1">
    <location>
        <begin position="86"/>
        <end position="101"/>
    </location>
</feature>
<sequence>RGAGRRHARLPPAVHQRRGRRAARARPGPRRGVPPLRPDLPRPRAGQPGGEPGARGAQDHHQLPGEGQQPARQAPSGHLAAHRRILRDLPRVRVREPERLAHRAPAPRHPAPGDRHVRAGPALRRRAGPRDPPPDAGLPGARRGQPRGPAARPRGHADRARRDPAVRARLAPARGRPRDGGQRPRPDLRPADALDQGLQHVLQPARLQRQRARGTRGPEPRGGLPVLARLGEPSGHQPHQRRRRERPHAPALPDRHVHDAAQPRRRPSRARVRDGAHAHPLVGLREPADEVARPSAAEADHRRRREGPRRSHTQGRGEV</sequence>
<feature type="compositionally biased region" description="Basic residues" evidence="1">
    <location>
        <begin position="1"/>
        <end position="29"/>
    </location>
</feature>
<feature type="region of interest" description="Disordered" evidence="1">
    <location>
        <begin position="1"/>
        <end position="319"/>
    </location>
</feature>
<gene>
    <name evidence="2" type="ORF">AVDCRST_MAG30-618</name>
</gene>
<feature type="compositionally biased region" description="Basic and acidic residues" evidence="1">
    <location>
        <begin position="253"/>
        <end position="262"/>
    </location>
</feature>
<organism evidence="2">
    <name type="scientific">uncultured Solirubrobacteraceae bacterium</name>
    <dbReference type="NCBI Taxonomy" id="1162706"/>
    <lineage>
        <taxon>Bacteria</taxon>
        <taxon>Bacillati</taxon>
        <taxon>Actinomycetota</taxon>
        <taxon>Thermoleophilia</taxon>
        <taxon>Solirubrobacterales</taxon>
        <taxon>Solirubrobacteraceae</taxon>
        <taxon>environmental samples</taxon>
    </lineage>
</organism>